<protein>
    <submittedName>
        <fullName evidence="1">Uncharacterized protein</fullName>
    </submittedName>
</protein>
<keyword evidence="2" id="KW-1185">Reference proteome</keyword>
<dbReference type="AlphaFoldDB" id="A0A345ZAE9"/>
<dbReference type="KEGG" id="cdes:C0J27_00675"/>
<sequence length="171" mass="18929">MKKLLSLLVILQFYCIDATWVIASLENKSDLIFDQAVRSSHASGDVSIQSISKKIKNAEQSDKIILTDDGFGTVGKCKILAHTPSGERVTILFLADPTNRIANGRTKDADIHTRLLAHTRNQGMMARVMIEQDGKKKMIGSYCGYEQENQGFQLLLKGSEGNYKADLIPVN</sequence>
<evidence type="ECO:0000313" key="1">
    <source>
        <dbReference type="EMBL" id="AXK60266.1"/>
    </source>
</evidence>
<evidence type="ECO:0000313" key="2">
    <source>
        <dbReference type="Proteomes" id="UP000254834"/>
    </source>
</evidence>
<name>A0A345ZAE9_9BACT</name>
<reference evidence="1 2" key="1">
    <citation type="submission" date="2017-12" db="EMBL/GenBank/DDBJ databases">
        <title>Chromulinavorax destructans is a abundant pathogen of dominant heterotrophic picoflagllates.</title>
        <authorList>
            <person name="Deeg C.M."/>
            <person name="Zimmer M."/>
            <person name="Suttle C.A."/>
        </authorList>
    </citation>
    <scope>NUCLEOTIDE SEQUENCE [LARGE SCALE GENOMIC DNA]</scope>
    <source>
        <strain evidence="1 2">SeV1</strain>
    </source>
</reference>
<proteinExistence type="predicted"/>
<dbReference type="EMBL" id="CP025544">
    <property type="protein sequence ID" value="AXK60266.1"/>
    <property type="molecule type" value="Genomic_DNA"/>
</dbReference>
<gene>
    <name evidence="1" type="ORF">C0J27_00675</name>
</gene>
<organism evidence="1 2">
    <name type="scientific">Candidatus Chromulinivorax destructor</name>
    <dbReference type="NCBI Taxonomy" id="2066483"/>
    <lineage>
        <taxon>Bacteria</taxon>
        <taxon>Candidatus Babelota</taxon>
        <taxon>Candidatus Babeliae</taxon>
        <taxon>Candidatus Babeliales</taxon>
        <taxon>Candidatus Chromulinivoraceae</taxon>
        <taxon>Candidatus Chromulinivorax</taxon>
    </lineage>
</organism>
<dbReference type="RefSeq" id="WP_115585281.1">
    <property type="nucleotide sequence ID" value="NZ_CP025544.1"/>
</dbReference>
<accession>A0A345ZAE9</accession>
<dbReference type="Proteomes" id="UP000254834">
    <property type="component" value="Chromosome"/>
</dbReference>